<comment type="caution">
    <text evidence="2">The sequence shown here is derived from an EMBL/GenBank/DDBJ whole genome shotgun (WGS) entry which is preliminary data.</text>
</comment>
<sequence length="82" mass="8945">MCLYGPPGTGKGELGRYLESVLEQPLLMRKASDLLGPFVGQTEQQLVAAFAETKQKNAILMIDEADSFLGSRSAAQQQWEVS</sequence>
<gene>
    <name evidence="2" type="ORF">E1H14_06185</name>
</gene>
<accession>A0A5A9W2N5</accession>
<dbReference type="Proteomes" id="UP000325302">
    <property type="component" value="Unassembled WGS sequence"/>
</dbReference>
<dbReference type="GO" id="GO:0005524">
    <property type="term" value="F:ATP binding"/>
    <property type="evidence" value="ECO:0007669"/>
    <property type="project" value="InterPro"/>
</dbReference>
<protein>
    <submittedName>
        <fullName evidence="2">AAA family ATPase</fullName>
    </submittedName>
</protein>
<dbReference type="EMBL" id="SMRS01000004">
    <property type="protein sequence ID" value="KAA0875006.1"/>
    <property type="molecule type" value="Genomic_DNA"/>
</dbReference>
<feature type="domain" description="ATPase AAA-type core" evidence="1">
    <location>
        <begin position="1"/>
        <end position="76"/>
    </location>
</feature>
<reference evidence="2 3" key="1">
    <citation type="submission" date="2019-03" db="EMBL/GenBank/DDBJ databases">
        <title>Nitrincola sp. nov. isolated from an Indian soda lake.</title>
        <authorList>
            <person name="Joshi A."/>
            <person name="Thite S.V."/>
            <person name="Joseph N."/>
            <person name="Dhotre D."/>
            <person name="Moorthy M."/>
            <person name="Shouche Y.S."/>
        </authorList>
    </citation>
    <scope>NUCLEOTIDE SEQUENCE [LARGE SCALE GENOMIC DNA]</scope>
    <source>
        <strain evidence="2 3">MEB193</strain>
    </source>
</reference>
<dbReference type="OrthoDB" id="9809379at2"/>
<evidence type="ECO:0000313" key="2">
    <source>
        <dbReference type="EMBL" id="KAA0875006.1"/>
    </source>
</evidence>
<evidence type="ECO:0000313" key="3">
    <source>
        <dbReference type="Proteomes" id="UP000325302"/>
    </source>
</evidence>
<proteinExistence type="predicted"/>
<dbReference type="AlphaFoldDB" id="A0A5A9W2N5"/>
<dbReference type="InterPro" id="IPR003959">
    <property type="entry name" value="ATPase_AAA_core"/>
</dbReference>
<keyword evidence="3" id="KW-1185">Reference proteome</keyword>
<dbReference type="GO" id="GO:0016887">
    <property type="term" value="F:ATP hydrolysis activity"/>
    <property type="evidence" value="ECO:0007669"/>
    <property type="project" value="InterPro"/>
</dbReference>
<name>A0A5A9W2N5_9GAMM</name>
<dbReference type="Gene3D" id="3.40.50.300">
    <property type="entry name" value="P-loop containing nucleotide triphosphate hydrolases"/>
    <property type="match status" value="1"/>
</dbReference>
<dbReference type="SUPFAM" id="SSF52540">
    <property type="entry name" value="P-loop containing nucleoside triphosphate hydrolases"/>
    <property type="match status" value="1"/>
</dbReference>
<evidence type="ECO:0000259" key="1">
    <source>
        <dbReference type="Pfam" id="PF00004"/>
    </source>
</evidence>
<dbReference type="Pfam" id="PF00004">
    <property type="entry name" value="AAA"/>
    <property type="match status" value="1"/>
</dbReference>
<dbReference type="InterPro" id="IPR027417">
    <property type="entry name" value="P-loop_NTPase"/>
</dbReference>
<organism evidence="2 3">
    <name type="scientific">Nitrincola tapanii</name>
    <dbReference type="NCBI Taxonomy" id="1708751"/>
    <lineage>
        <taxon>Bacteria</taxon>
        <taxon>Pseudomonadati</taxon>
        <taxon>Pseudomonadota</taxon>
        <taxon>Gammaproteobacteria</taxon>
        <taxon>Oceanospirillales</taxon>
        <taxon>Oceanospirillaceae</taxon>
        <taxon>Nitrincola</taxon>
    </lineage>
</organism>